<name>A0ABU8VSN5_9BURK</name>
<protein>
    <recommendedName>
        <fullName evidence="3">Antitoxin Xre/MbcA/ParS-like toxin-binding domain-containing protein</fullName>
    </recommendedName>
</protein>
<evidence type="ECO:0000313" key="1">
    <source>
        <dbReference type="EMBL" id="MEJ8816050.1"/>
    </source>
</evidence>
<sequence length="207" mass="22757">MNTAAKESSNDAMQALVTRIDSMREASRLVIDRVALLLGGSEDKVLTLQVREAISDLERQSMQALVDGVEPKRAPATRIELEKRAIDAVLQSTEWSSAAEIGQRLHAKAANPHAAVSRWSQSGRIFGIDHRGKKIYPAYIFDTTWQPLPAVKRVLEILDDYSPFRVAAWFESTNSFLGGKRPREVISSKPSAVIAAAEDHKVGAVHG</sequence>
<keyword evidence="2" id="KW-1185">Reference proteome</keyword>
<evidence type="ECO:0000313" key="2">
    <source>
        <dbReference type="Proteomes" id="UP001365846"/>
    </source>
</evidence>
<dbReference type="EMBL" id="JBBKZU010000029">
    <property type="protein sequence ID" value="MEJ8816050.1"/>
    <property type="molecule type" value="Genomic_DNA"/>
</dbReference>
<evidence type="ECO:0008006" key="3">
    <source>
        <dbReference type="Google" id="ProtNLM"/>
    </source>
</evidence>
<dbReference type="RefSeq" id="WP_340361245.1">
    <property type="nucleotide sequence ID" value="NZ_JBBKZU010000029.1"/>
</dbReference>
<accession>A0ABU8VSN5</accession>
<comment type="caution">
    <text evidence="1">The sequence shown here is derived from an EMBL/GenBank/DDBJ whole genome shotgun (WGS) entry which is preliminary data.</text>
</comment>
<gene>
    <name evidence="1" type="ORF">WKW77_33685</name>
</gene>
<dbReference type="Proteomes" id="UP001365846">
    <property type="component" value="Unassembled WGS sequence"/>
</dbReference>
<reference evidence="1 2" key="1">
    <citation type="submission" date="2024-03" db="EMBL/GenBank/DDBJ databases">
        <title>Novel species of the genus Variovorax.</title>
        <authorList>
            <person name="Liu Q."/>
            <person name="Xin Y.-H."/>
        </authorList>
    </citation>
    <scope>NUCLEOTIDE SEQUENCE [LARGE SCALE GENOMIC DNA]</scope>
    <source>
        <strain evidence="1 2">KACC 18899</strain>
    </source>
</reference>
<proteinExistence type="predicted"/>
<organism evidence="1 2">
    <name type="scientific">Variovorax ureilyticus</name>
    <dbReference type="NCBI Taxonomy" id="1836198"/>
    <lineage>
        <taxon>Bacteria</taxon>
        <taxon>Pseudomonadati</taxon>
        <taxon>Pseudomonadota</taxon>
        <taxon>Betaproteobacteria</taxon>
        <taxon>Burkholderiales</taxon>
        <taxon>Comamonadaceae</taxon>
        <taxon>Variovorax</taxon>
    </lineage>
</organism>